<comment type="caution">
    <text evidence="9">The sequence shown here is derived from an EMBL/GenBank/DDBJ whole genome shotgun (WGS) entry which is preliminary data.</text>
</comment>
<keyword evidence="10" id="KW-1185">Reference proteome</keyword>
<protein>
    <submittedName>
        <fullName evidence="9">Trimeric intracellular cation channel family protein</fullName>
    </submittedName>
</protein>
<feature type="domain" description="Glycine transporter" evidence="8">
    <location>
        <begin position="5"/>
        <end position="78"/>
    </location>
</feature>
<organism evidence="9 10">
    <name type="scientific">Halalkalibacter alkalisediminis</name>
    <dbReference type="NCBI Taxonomy" id="935616"/>
    <lineage>
        <taxon>Bacteria</taxon>
        <taxon>Bacillati</taxon>
        <taxon>Bacillota</taxon>
        <taxon>Bacilli</taxon>
        <taxon>Bacillales</taxon>
        <taxon>Bacillaceae</taxon>
        <taxon>Halalkalibacter</taxon>
    </lineage>
</organism>
<feature type="domain" description="Glycine transporter" evidence="8">
    <location>
        <begin position="92"/>
        <end position="161"/>
    </location>
</feature>
<feature type="transmembrane region" description="Helical" evidence="7">
    <location>
        <begin position="116"/>
        <end position="137"/>
    </location>
</feature>
<dbReference type="PANTHER" id="PTHR30506:SF3">
    <property type="entry name" value="UPF0126 INNER MEMBRANE PROTEIN YADS-RELATED"/>
    <property type="match status" value="1"/>
</dbReference>
<dbReference type="EMBL" id="JBHLTR010000017">
    <property type="protein sequence ID" value="MFC0559933.1"/>
    <property type="molecule type" value="Genomic_DNA"/>
</dbReference>
<comment type="subcellular location">
    <subcellularLocation>
        <location evidence="1">Cell membrane</location>
        <topology evidence="1">Multi-pass membrane protein</topology>
    </subcellularLocation>
</comment>
<proteinExistence type="inferred from homology"/>
<reference evidence="9 10" key="1">
    <citation type="submission" date="2024-09" db="EMBL/GenBank/DDBJ databases">
        <authorList>
            <person name="Sun Q."/>
            <person name="Mori K."/>
        </authorList>
    </citation>
    <scope>NUCLEOTIDE SEQUENCE [LARGE SCALE GENOMIC DNA]</scope>
    <source>
        <strain evidence="9 10">NCAIM B.02301</strain>
    </source>
</reference>
<evidence type="ECO:0000256" key="4">
    <source>
        <dbReference type="ARBA" id="ARBA00022692"/>
    </source>
</evidence>
<feature type="transmembrane region" description="Helical" evidence="7">
    <location>
        <begin position="172"/>
        <end position="191"/>
    </location>
</feature>
<evidence type="ECO:0000313" key="10">
    <source>
        <dbReference type="Proteomes" id="UP001589833"/>
    </source>
</evidence>
<feature type="transmembrane region" description="Helical" evidence="7">
    <location>
        <begin position="30"/>
        <end position="50"/>
    </location>
</feature>
<evidence type="ECO:0000259" key="8">
    <source>
        <dbReference type="Pfam" id="PF03458"/>
    </source>
</evidence>
<feature type="transmembrane region" description="Helical" evidence="7">
    <location>
        <begin position="62"/>
        <end position="84"/>
    </location>
</feature>
<feature type="transmembrane region" description="Helical" evidence="7">
    <location>
        <begin position="91"/>
        <end position="110"/>
    </location>
</feature>
<gene>
    <name evidence="9" type="ORF">ACFFH4_12810</name>
</gene>
<evidence type="ECO:0000256" key="7">
    <source>
        <dbReference type="SAM" id="Phobius"/>
    </source>
</evidence>
<keyword evidence="3" id="KW-1003">Cell membrane</keyword>
<accession>A0ABV6NGP1</accession>
<evidence type="ECO:0000256" key="5">
    <source>
        <dbReference type="ARBA" id="ARBA00022989"/>
    </source>
</evidence>
<keyword evidence="5 7" id="KW-1133">Transmembrane helix</keyword>
<evidence type="ECO:0000313" key="9">
    <source>
        <dbReference type="EMBL" id="MFC0559933.1"/>
    </source>
</evidence>
<dbReference type="InterPro" id="IPR005115">
    <property type="entry name" value="Gly_transporter"/>
</dbReference>
<feature type="transmembrane region" description="Helical" evidence="7">
    <location>
        <begin position="149"/>
        <end position="166"/>
    </location>
</feature>
<evidence type="ECO:0000256" key="6">
    <source>
        <dbReference type="ARBA" id="ARBA00023136"/>
    </source>
</evidence>
<evidence type="ECO:0000256" key="1">
    <source>
        <dbReference type="ARBA" id="ARBA00004651"/>
    </source>
</evidence>
<dbReference type="RefSeq" id="WP_273840733.1">
    <property type="nucleotide sequence ID" value="NZ_JAQQWT010000002.1"/>
</dbReference>
<keyword evidence="6 7" id="KW-0472">Membrane</keyword>
<evidence type="ECO:0000256" key="2">
    <source>
        <dbReference type="ARBA" id="ARBA00008193"/>
    </source>
</evidence>
<dbReference type="Proteomes" id="UP001589833">
    <property type="component" value="Unassembled WGS sequence"/>
</dbReference>
<comment type="similarity">
    <text evidence="2">Belongs to the UPF0126 family.</text>
</comment>
<keyword evidence="4 7" id="KW-0812">Transmembrane</keyword>
<feature type="transmembrane region" description="Helical" evidence="7">
    <location>
        <begin position="6"/>
        <end position="23"/>
    </location>
</feature>
<dbReference type="PANTHER" id="PTHR30506">
    <property type="entry name" value="INNER MEMBRANE PROTEIN"/>
    <property type="match status" value="1"/>
</dbReference>
<dbReference type="Pfam" id="PF03458">
    <property type="entry name" value="Gly_transporter"/>
    <property type="match status" value="2"/>
</dbReference>
<name>A0ABV6NGP1_9BACI</name>
<evidence type="ECO:0000256" key="3">
    <source>
        <dbReference type="ARBA" id="ARBA00022475"/>
    </source>
</evidence>
<sequence length="214" mass="23017">MIWDILTLIGTVAFALSGAIVAMEEDYDLMGVYILGLVTAFGGGAIRNLLIGLPVSALWEQGSFFIIAVIVMSIAFIFPTILFNHWVKFHLLFDAIGLSAFAIQGALYATEMGHPLSAIIVAAALTGAGGGMVRDVLAGRKPLILQKEIYIGWAMLAGVVVGLDLLSGPIGLTILFISVIILRMLSVHLQWQLPRRKITGIVRNGEKSLEKSLN</sequence>